<dbReference type="Proteomes" id="UP001213799">
    <property type="component" value="Unassembled WGS sequence"/>
</dbReference>
<dbReference type="GeneID" id="81588949"/>
<feature type="compositionally biased region" description="Acidic residues" evidence="1">
    <location>
        <begin position="40"/>
        <end position="84"/>
    </location>
</feature>
<evidence type="ECO:0000313" key="3">
    <source>
        <dbReference type="Proteomes" id="UP001213799"/>
    </source>
</evidence>
<accession>A0AAD6E098</accession>
<reference evidence="2" key="2">
    <citation type="submission" date="2023-01" db="EMBL/GenBank/DDBJ databases">
        <authorList>
            <person name="Petersen C."/>
        </authorList>
    </citation>
    <scope>NUCLEOTIDE SEQUENCE</scope>
    <source>
        <strain evidence="2">IBT 12815</strain>
    </source>
</reference>
<dbReference type="AlphaFoldDB" id="A0AAD6E098"/>
<sequence length="290" mass="32235">MIFLDGRWKCPHAGCRTTYLNPVFDSLSDGDTEAPRDGDQGSEAEDNENPEDEEDGAEDGEDEEDGDHSSESEYDVENSDDVEPTAESAVAWLGSLSKDQKILREAARSEGLFHLGLKCPGPEMVVGGLVLGTKVCPRSAIISFEAGANFTQEGTLNASRWSKDSKKEWLQQEGFHDILPGDENACLLYHEFCANLQRVIGKTCHRGRAFPLKLPVVFPLLFGEEDPLSGKNHHALIDAKQLCRMAKVFIDLCKPPGQRLGVDKLRSGKRERKTEEFLSSMRLNKRLKRS</sequence>
<keyword evidence="2" id="KW-0030">Aminoacyl-tRNA synthetase</keyword>
<dbReference type="EMBL" id="JAQJAE010000004">
    <property type="protein sequence ID" value="KAJ5597568.1"/>
    <property type="molecule type" value="Genomic_DNA"/>
</dbReference>
<dbReference type="RefSeq" id="XP_056750783.1">
    <property type="nucleotide sequence ID" value="XM_056898707.1"/>
</dbReference>
<comment type="caution">
    <text evidence="2">The sequence shown here is derived from an EMBL/GenBank/DDBJ whole genome shotgun (WGS) entry which is preliminary data.</text>
</comment>
<keyword evidence="2" id="KW-0436">Ligase</keyword>
<name>A0AAD6E098_9EURO</name>
<feature type="region of interest" description="Disordered" evidence="1">
    <location>
        <begin position="20"/>
        <end position="84"/>
    </location>
</feature>
<proteinExistence type="predicted"/>
<reference evidence="2" key="1">
    <citation type="journal article" date="2023" name="IMA Fungus">
        <title>Comparative genomic study of the Penicillium genus elucidates a diverse pangenome and 15 lateral gene transfer events.</title>
        <authorList>
            <person name="Petersen C."/>
            <person name="Sorensen T."/>
            <person name="Nielsen M.R."/>
            <person name="Sondergaard T.E."/>
            <person name="Sorensen J.L."/>
            <person name="Fitzpatrick D.A."/>
            <person name="Frisvad J.C."/>
            <person name="Nielsen K.L."/>
        </authorList>
    </citation>
    <scope>NUCLEOTIDE SEQUENCE</scope>
    <source>
        <strain evidence="2">IBT 12815</strain>
    </source>
</reference>
<protein>
    <submittedName>
        <fullName evidence="2">Threonyl/alanyl tRNA synthetase SAD</fullName>
    </submittedName>
</protein>
<gene>
    <name evidence="2" type="ORF">N7537_007652</name>
</gene>
<evidence type="ECO:0000313" key="2">
    <source>
        <dbReference type="EMBL" id="KAJ5597568.1"/>
    </source>
</evidence>
<keyword evidence="3" id="KW-1185">Reference proteome</keyword>
<organism evidence="2 3">
    <name type="scientific">Penicillium hordei</name>
    <dbReference type="NCBI Taxonomy" id="40994"/>
    <lineage>
        <taxon>Eukaryota</taxon>
        <taxon>Fungi</taxon>
        <taxon>Dikarya</taxon>
        <taxon>Ascomycota</taxon>
        <taxon>Pezizomycotina</taxon>
        <taxon>Eurotiomycetes</taxon>
        <taxon>Eurotiomycetidae</taxon>
        <taxon>Eurotiales</taxon>
        <taxon>Aspergillaceae</taxon>
        <taxon>Penicillium</taxon>
    </lineage>
</organism>
<dbReference type="GO" id="GO:0004812">
    <property type="term" value="F:aminoacyl-tRNA ligase activity"/>
    <property type="evidence" value="ECO:0007669"/>
    <property type="project" value="UniProtKB-KW"/>
</dbReference>
<evidence type="ECO:0000256" key="1">
    <source>
        <dbReference type="SAM" id="MobiDB-lite"/>
    </source>
</evidence>